<proteinExistence type="predicted"/>
<keyword evidence="2" id="KW-1185">Reference proteome</keyword>
<sequence length="53" mass="5361">MNLLEHGPSVGKATYLGYGALRLKGLAAAVSGGLNARDGLEIMGHAGSMFSSL</sequence>
<organism evidence="1 2">
    <name type="scientific">Paraburkholderia tagetis</name>
    <dbReference type="NCBI Taxonomy" id="2913261"/>
    <lineage>
        <taxon>Bacteria</taxon>
        <taxon>Pseudomonadati</taxon>
        <taxon>Pseudomonadota</taxon>
        <taxon>Betaproteobacteria</taxon>
        <taxon>Burkholderiales</taxon>
        <taxon>Burkholderiaceae</taxon>
        <taxon>Paraburkholderia</taxon>
    </lineage>
</organism>
<dbReference type="Proteomes" id="UP001139308">
    <property type="component" value="Unassembled WGS sequence"/>
</dbReference>
<reference evidence="1" key="1">
    <citation type="submission" date="2022-01" db="EMBL/GenBank/DDBJ databases">
        <title>Genome sequence and assembly of Parabukholderia sp. RG36.</title>
        <authorList>
            <person name="Chhetri G."/>
        </authorList>
    </citation>
    <scope>NUCLEOTIDE SEQUENCE</scope>
    <source>
        <strain evidence="1">RG36</strain>
    </source>
</reference>
<gene>
    <name evidence="1" type="ORF">L5014_34190</name>
</gene>
<accession>A0A9X1UMW5</accession>
<dbReference type="AlphaFoldDB" id="A0A9X1UMW5"/>
<protein>
    <submittedName>
        <fullName evidence="1">Uncharacterized protein</fullName>
    </submittedName>
</protein>
<dbReference type="RefSeq" id="WP_238468319.1">
    <property type="nucleotide sequence ID" value="NZ_JAKLJA010000056.1"/>
</dbReference>
<dbReference type="EMBL" id="JAKLJA010000056">
    <property type="protein sequence ID" value="MCG5078324.1"/>
    <property type="molecule type" value="Genomic_DNA"/>
</dbReference>
<evidence type="ECO:0000313" key="2">
    <source>
        <dbReference type="Proteomes" id="UP001139308"/>
    </source>
</evidence>
<evidence type="ECO:0000313" key="1">
    <source>
        <dbReference type="EMBL" id="MCG5078324.1"/>
    </source>
</evidence>
<comment type="caution">
    <text evidence="1">The sequence shown here is derived from an EMBL/GenBank/DDBJ whole genome shotgun (WGS) entry which is preliminary data.</text>
</comment>
<name>A0A9X1UMW5_9BURK</name>